<dbReference type="SUPFAM" id="SSF54593">
    <property type="entry name" value="Glyoxalase/Bleomycin resistance protein/Dihydroxybiphenyl dioxygenase"/>
    <property type="match status" value="1"/>
</dbReference>
<dbReference type="InterPro" id="IPR029068">
    <property type="entry name" value="Glyas_Bleomycin-R_OHBP_Dase"/>
</dbReference>
<evidence type="ECO:0000313" key="3">
    <source>
        <dbReference type="Proteomes" id="UP001500466"/>
    </source>
</evidence>
<gene>
    <name evidence="2" type="ORF">GCM10023205_81670</name>
</gene>
<feature type="domain" description="VOC" evidence="1">
    <location>
        <begin position="2"/>
        <end position="125"/>
    </location>
</feature>
<name>A0ABP9IEJ7_9ACTN</name>
<dbReference type="InterPro" id="IPR037523">
    <property type="entry name" value="VOC_core"/>
</dbReference>
<evidence type="ECO:0000259" key="1">
    <source>
        <dbReference type="PROSITE" id="PS51819"/>
    </source>
</evidence>
<dbReference type="Pfam" id="PF00903">
    <property type="entry name" value="Glyoxalase"/>
    <property type="match status" value="1"/>
</dbReference>
<dbReference type="Gene3D" id="3.30.720.110">
    <property type="match status" value="1"/>
</dbReference>
<reference evidence="3" key="1">
    <citation type="journal article" date="2019" name="Int. J. Syst. Evol. Microbiol.">
        <title>The Global Catalogue of Microorganisms (GCM) 10K type strain sequencing project: providing services to taxonomists for standard genome sequencing and annotation.</title>
        <authorList>
            <consortium name="The Broad Institute Genomics Platform"/>
            <consortium name="The Broad Institute Genome Sequencing Center for Infectious Disease"/>
            <person name="Wu L."/>
            <person name="Ma J."/>
        </authorList>
    </citation>
    <scope>NUCLEOTIDE SEQUENCE [LARGE SCALE GENOMIC DNA]</scope>
    <source>
        <strain evidence="3">JCM 17986</strain>
    </source>
</reference>
<dbReference type="Gene3D" id="3.30.720.120">
    <property type="match status" value="1"/>
</dbReference>
<dbReference type="Proteomes" id="UP001500466">
    <property type="component" value="Unassembled WGS sequence"/>
</dbReference>
<dbReference type="CDD" id="cd07246">
    <property type="entry name" value="VOC_like"/>
    <property type="match status" value="1"/>
</dbReference>
<organism evidence="2 3">
    <name type="scientific">Yinghuangia aomiensis</name>
    <dbReference type="NCBI Taxonomy" id="676205"/>
    <lineage>
        <taxon>Bacteria</taxon>
        <taxon>Bacillati</taxon>
        <taxon>Actinomycetota</taxon>
        <taxon>Actinomycetes</taxon>
        <taxon>Kitasatosporales</taxon>
        <taxon>Streptomycetaceae</taxon>
        <taxon>Yinghuangia</taxon>
    </lineage>
</organism>
<protein>
    <submittedName>
        <fullName evidence="2">VOC family protein</fullName>
    </submittedName>
</protein>
<dbReference type="EMBL" id="BAABHS010000060">
    <property type="protein sequence ID" value="GAA4996183.1"/>
    <property type="molecule type" value="Genomic_DNA"/>
</dbReference>
<keyword evidence="3" id="KW-1185">Reference proteome</keyword>
<comment type="caution">
    <text evidence="2">The sequence shown here is derived from an EMBL/GenBank/DDBJ whole genome shotgun (WGS) entry which is preliminary data.</text>
</comment>
<dbReference type="RefSeq" id="WP_345680962.1">
    <property type="nucleotide sequence ID" value="NZ_BAABHS010000060.1"/>
</dbReference>
<accession>A0ABP9IEJ7</accession>
<dbReference type="PROSITE" id="PS51819">
    <property type="entry name" value="VOC"/>
    <property type="match status" value="1"/>
</dbReference>
<dbReference type="PANTHER" id="PTHR34109:SF1">
    <property type="entry name" value="VOC DOMAIN-CONTAINING PROTEIN"/>
    <property type="match status" value="1"/>
</dbReference>
<dbReference type="InterPro" id="IPR004360">
    <property type="entry name" value="Glyas_Fos-R_dOase_dom"/>
</dbReference>
<evidence type="ECO:0000313" key="2">
    <source>
        <dbReference type="EMBL" id="GAA4996183.1"/>
    </source>
</evidence>
<proteinExistence type="predicted"/>
<dbReference type="PANTHER" id="PTHR34109">
    <property type="entry name" value="BNAUNNG04460D PROTEIN-RELATED"/>
    <property type="match status" value="1"/>
</dbReference>
<sequence>MPTLAPHIVVRDLVRAVQWYADVLGAREVSRVPLPGDKVLTVELAFGDTSVHLSDEFPDMGIVSPLTLGGTYGALQLTTDDVDTLFERAVDAGAEVFHPVADMFWGDRQGQVVDPFGHRWNLSQHLRDVPSEEIAAEAAKVFGA</sequence>